<proteinExistence type="predicted"/>
<name>A0A1I4G3N4_9ACTN</name>
<dbReference type="STRING" id="504800.SAMN04488085_108127"/>
<keyword evidence="2" id="KW-0812">Transmembrane</keyword>
<protein>
    <submittedName>
        <fullName evidence="3">Uncharacterized protein</fullName>
    </submittedName>
</protein>
<gene>
    <name evidence="3" type="ORF">SAMN04488085_108127</name>
</gene>
<reference evidence="3 4" key="1">
    <citation type="submission" date="2016-10" db="EMBL/GenBank/DDBJ databases">
        <authorList>
            <person name="de Groot N.N."/>
        </authorList>
    </citation>
    <scope>NUCLEOTIDE SEQUENCE [LARGE SCALE GENOMIC DNA]</scope>
    <source>
        <strain evidence="3 4">DSM 45317</strain>
    </source>
</reference>
<evidence type="ECO:0000256" key="1">
    <source>
        <dbReference type="SAM" id="MobiDB-lite"/>
    </source>
</evidence>
<feature type="transmembrane region" description="Helical" evidence="2">
    <location>
        <begin position="81"/>
        <end position="99"/>
    </location>
</feature>
<organism evidence="3 4">
    <name type="scientific">Geodermatophilus ruber</name>
    <dbReference type="NCBI Taxonomy" id="504800"/>
    <lineage>
        <taxon>Bacteria</taxon>
        <taxon>Bacillati</taxon>
        <taxon>Actinomycetota</taxon>
        <taxon>Actinomycetes</taxon>
        <taxon>Geodermatophilales</taxon>
        <taxon>Geodermatophilaceae</taxon>
        <taxon>Geodermatophilus</taxon>
    </lineage>
</organism>
<dbReference type="Proteomes" id="UP000199152">
    <property type="component" value="Unassembled WGS sequence"/>
</dbReference>
<keyword evidence="2" id="KW-1133">Transmembrane helix</keyword>
<feature type="region of interest" description="Disordered" evidence="1">
    <location>
        <begin position="39"/>
        <end position="63"/>
    </location>
</feature>
<feature type="compositionally biased region" description="Basic and acidic residues" evidence="1">
    <location>
        <begin position="41"/>
        <end position="53"/>
    </location>
</feature>
<evidence type="ECO:0000313" key="4">
    <source>
        <dbReference type="Proteomes" id="UP000199152"/>
    </source>
</evidence>
<sequence>MSDTAQVGLAVVCYAVAVSAQLAGLALLVTEARRTGAALRRWRDEDPERRWSDEDPEPAGQHGDLDRVVARLVGNSFDRTAAVVLLAVGVVAGALGHFLSL</sequence>
<dbReference type="OrthoDB" id="5195769at2"/>
<keyword evidence="4" id="KW-1185">Reference proteome</keyword>
<dbReference type="RefSeq" id="WP_091325699.1">
    <property type="nucleotide sequence ID" value="NZ_FOSW01000008.1"/>
</dbReference>
<evidence type="ECO:0000256" key="2">
    <source>
        <dbReference type="SAM" id="Phobius"/>
    </source>
</evidence>
<dbReference type="InParanoid" id="A0A1I4G3N4"/>
<accession>A0A1I4G3N4</accession>
<evidence type="ECO:0000313" key="3">
    <source>
        <dbReference type="EMBL" id="SFL24379.1"/>
    </source>
</evidence>
<keyword evidence="2" id="KW-0472">Membrane</keyword>
<dbReference type="EMBL" id="FOSW01000008">
    <property type="protein sequence ID" value="SFL24379.1"/>
    <property type="molecule type" value="Genomic_DNA"/>
</dbReference>
<feature type="transmembrane region" description="Helical" evidence="2">
    <location>
        <begin position="6"/>
        <end position="30"/>
    </location>
</feature>
<dbReference type="AlphaFoldDB" id="A0A1I4G3N4"/>